<evidence type="ECO:0000256" key="1">
    <source>
        <dbReference type="ARBA" id="ARBA00008335"/>
    </source>
</evidence>
<dbReference type="AlphaFoldDB" id="A0A1I8IIR1"/>
<reference evidence="5" key="1">
    <citation type="submission" date="2016-11" db="UniProtKB">
        <authorList>
            <consortium name="WormBaseParasite"/>
        </authorList>
    </citation>
    <scope>IDENTIFICATION</scope>
</reference>
<feature type="transmembrane region" description="Helical" evidence="2">
    <location>
        <begin position="468"/>
        <end position="493"/>
    </location>
</feature>
<dbReference type="InterPro" id="IPR003607">
    <property type="entry name" value="HD/PDEase_dom"/>
</dbReference>
<dbReference type="SUPFAM" id="SSF109604">
    <property type="entry name" value="HD-domain/PDEase-like"/>
    <property type="match status" value="1"/>
</dbReference>
<feature type="transmembrane region" description="Helical" evidence="2">
    <location>
        <begin position="102"/>
        <end position="122"/>
    </location>
</feature>
<feature type="transmembrane region" description="Helical" evidence="2">
    <location>
        <begin position="513"/>
        <end position="537"/>
    </location>
</feature>
<evidence type="ECO:0000259" key="3">
    <source>
        <dbReference type="SMART" id="SM00471"/>
    </source>
</evidence>
<comment type="similarity">
    <text evidence="1">Belongs to the major facilitator superfamily.</text>
</comment>
<organism evidence="4 5">
    <name type="scientific">Macrostomum lignano</name>
    <dbReference type="NCBI Taxonomy" id="282301"/>
    <lineage>
        <taxon>Eukaryota</taxon>
        <taxon>Metazoa</taxon>
        <taxon>Spiralia</taxon>
        <taxon>Lophotrochozoa</taxon>
        <taxon>Platyhelminthes</taxon>
        <taxon>Rhabditophora</taxon>
        <taxon>Macrostomorpha</taxon>
        <taxon>Macrostomida</taxon>
        <taxon>Macrostomidae</taxon>
        <taxon>Macrostomum</taxon>
    </lineage>
</organism>
<dbReference type="PANTHER" id="PTHR11328">
    <property type="entry name" value="MAJOR FACILITATOR SUPERFAMILY DOMAIN-CONTAINING PROTEIN"/>
    <property type="match status" value="1"/>
</dbReference>
<proteinExistence type="inferred from homology"/>
<accession>A0A1I8IIR1</accession>
<keyword evidence="2" id="KW-1133">Transmembrane helix</keyword>
<evidence type="ECO:0000256" key="2">
    <source>
        <dbReference type="SAM" id="Phobius"/>
    </source>
</evidence>
<dbReference type="InterPro" id="IPR036259">
    <property type="entry name" value="MFS_trans_sf"/>
</dbReference>
<protein>
    <submittedName>
        <fullName evidence="5">HD domain-containing protein</fullName>
    </submittedName>
</protein>
<dbReference type="SMART" id="SM00471">
    <property type="entry name" value="HDc"/>
    <property type="match status" value="1"/>
</dbReference>
<dbReference type="SUPFAM" id="SSF103473">
    <property type="entry name" value="MFS general substrate transporter"/>
    <property type="match status" value="1"/>
</dbReference>
<feature type="domain" description="HD/PDEase" evidence="3">
    <location>
        <begin position="662"/>
        <end position="808"/>
    </location>
</feature>
<dbReference type="GO" id="GO:0005886">
    <property type="term" value="C:plasma membrane"/>
    <property type="evidence" value="ECO:0007669"/>
    <property type="project" value="TreeGrafter"/>
</dbReference>
<evidence type="ECO:0000313" key="5">
    <source>
        <dbReference type="WBParaSite" id="maker-uti_cns_0012713-snap-gene-0.4-mRNA-1"/>
    </source>
</evidence>
<dbReference type="Gene3D" id="1.10.3210.10">
    <property type="entry name" value="Hypothetical protein af1432"/>
    <property type="match status" value="1"/>
</dbReference>
<dbReference type="Proteomes" id="UP000095280">
    <property type="component" value="Unplaced"/>
</dbReference>
<feature type="transmembrane region" description="Helical" evidence="2">
    <location>
        <begin position="219"/>
        <end position="241"/>
    </location>
</feature>
<feature type="transmembrane region" description="Helical" evidence="2">
    <location>
        <begin position="557"/>
        <end position="577"/>
    </location>
</feature>
<dbReference type="GO" id="GO:0015293">
    <property type="term" value="F:symporter activity"/>
    <property type="evidence" value="ECO:0007669"/>
    <property type="project" value="InterPro"/>
</dbReference>
<dbReference type="PANTHER" id="PTHR11328:SF24">
    <property type="entry name" value="MAJOR FACILITATOR SUPERFAMILY (MFS) PROFILE DOMAIN-CONTAINING PROTEIN"/>
    <property type="match status" value="1"/>
</dbReference>
<dbReference type="CDD" id="cd00077">
    <property type="entry name" value="HDc"/>
    <property type="match status" value="1"/>
</dbReference>
<keyword evidence="4" id="KW-1185">Reference proteome</keyword>
<keyword evidence="2" id="KW-0812">Transmembrane</keyword>
<keyword evidence="2" id="KW-0472">Membrane</keyword>
<sequence length="1015" mass="114103">MTDLTSQLIGNGKIKSLRIRPRPQPRLSLCRKLLFGLAAPPLQMTSNICGFFFSIYLLEAVRLSPAQVSAITFAGRLWDAATDPLVGQLVLRTRTRCGRTKPWLAAATALGPAAFLAMWLSGSAGSAFSYHLLSYLAYCACITCYHVPYASSTMLISNSAEDKDGATACRIGFELLFTIIGTGVFGAVSGRHRLAADCGAGDSGGADSPELLQAERRGYALAALVIAGIYFACGLFATFGIRERVRLDARRDSLLSNVRSVLAFRPYVLLMLAFLCMSLGIQTVQANLGLYTTHSLGMGGHMNSGIFTVLTVAVLLVPFWARMSGRFGKKRIFMIGLLDYHTRTQDYHTRTHNYHTRTQDYHTRTQDYHIRTHNYYTRTENYSIRTQNCHRTQDYHIRTQGVTLGPEDYHIRTRVYPTRTQDYHIRTRVYHTRTQDYHIRTQESPPAPNPQPQLPCLMLATALPPNSVAAYYAVIGVSGVSISVAMLLPWSMLPDVIDDFYCRTGERREATFYSLYVFFTKFASGLSLALSQLVLSFSGYDSNSCEQPYSVALALRYLLGPGPIVCVCLALLLMHFYPIDKPYREGLNDRLLEKLNSNFVSSSYGSADQHQSEGPLIGDRQDSVINDPIHGTIELHKFAELIMGAPEFQRLRHLKQLGVTYLVYPTYHLAWQLAKTLKSRATTPETELTDDEVLCVALAGLCHDLGHGPFSHLWEVLVKTGGRFGDYHHEGMSVQLVDIIIDQVISSGLSGAAEFADFMRRRHEASGGTNRELIKQLILGGPEDQEMRTGFDVDKWDYINRDSYYLGLNNKLDCQRQLAMLRVLPCGQGRNLLVIRDKQVLEYIQLLVARRVNHYVGYQHIKDSGYVETLCWLTDARLELLLTEHCGPTARHLMQRLVTRRMYSLVATARLALKDPEDKQKYESAIKKARAFSEDWNRRNPQSSDYSTIAEFRKIDYGSGLSHPLDEFPDLLLSAIHVSIVRLYERSPGQGRQRQEAEREFLSGLAALGFMKTVE</sequence>
<evidence type="ECO:0000313" key="4">
    <source>
        <dbReference type="Proteomes" id="UP000095280"/>
    </source>
</evidence>
<name>A0A1I8IIR1_9PLAT</name>
<dbReference type="GO" id="GO:0008643">
    <property type="term" value="P:carbohydrate transport"/>
    <property type="evidence" value="ECO:0007669"/>
    <property type="project" value="InterPro"/>
</dbReference>
<feature type="transmembrane region" description="Helical" evidence="2">
    <location>
        <begin position="301"/>
        <end position="321"/>
    </location>
</feature>
<dbReference type="WBParaSite" id="maker-uti_cns_0012713-snap-gene-0.4-mRNA-1">
    <property type="protein sequence ID" value="maker-uti_cns_0012713-snap-gene-0.4-mRNA-1"/>
    <property type="gene ID" value="maker-uti_cns_0012713-snap-gene-0.4"/>
</dbReference>
<feature type="transmembrane region" description="Helical" evidence="2">
    <location>
        <begin position="128"/>
        <end position="147"/>
    </location>
</feature>
<dbReference type="Pfam" id="PF13347">
    <property type="entry name" value="MFS_2"/>
    <property type="match status" value="2"/>
</dbReference>
<dbReference type="InterPro" id="IPR039672">
    <property type="entry name" value="MFS_2"/>
</dbReference>
<dbReference type="Gene3D" id="1.20.1250.20">
    <property type="entry name" value="MFS general substrate transporter like domains"/>
    <property type="match status" value="1"/>
</dbReference>
<feature type="transmembrane region" description="Helical" evidence="2">
    <location>
        <begin position="262"/>
        <end position="281"/>
    </location>
</feature>
<feature type="transmembrane region" description="Helical" evidence="2">
    <location>
        <begin position="168"/>
        <end position="188"/>
    </location>
</feature>